<organism evidence="2 3">
    <name type="scientific">Cloeon dipterum</name>
    <dbReference type="NCBI Taxonomy" id="197152"/>
    <lineage>
        <taxon>Eukaryota</taxon>
        <taxon>Metazoa</taxon>
        <taxon>Ecdysozoa</taxon>
        <taxon>Arthropoda</taxon>
        <taxon>Hexapoda</taxon>
        <taxon>Insecta</taxon>
        <taxon>Pterygota</taxon>
        <taxon>Palaeoptera</taxon>
        <taxon>Ephemeroptera</taxon>
        <taxon>Pisciforma</taxon>
        <taxon>Baetidae</taxon>
        <taxon>Cloeon</taxon>
    </lineage>
</organism>
<feature type="compositionally biased region" description="Polar residues" evidence="1">
    <location>
        <begin position="856"/>
        <end position="873"/>
    </location>
</feature>
<dbReference type="Proteomes" id="UP000494165">
    <property type="component" value="Unassembled WGS sequence"/>
</dbReference>
<name>A0A8S1CNL0_9INSE</name>
<protein>
    <submittedName>
        <fullName evidence="2">Uncharacterized protein</fullName>
    </submittedName>
</protein>
<feature type="compositionally biased region" description="Basic and acidic residues" evidence="1">
    <location>
        <begin position="1193"/>
        <end position="1209"/>
    </location>
</feature>
<feature type="region of interest" description="Disordered" evidence="1">
    <location>
        <begin position="853"/>
        <end position="879"/>
    </location>
</feature>
<feature type="compositionally biased region" description="Low complexity" evidence="1">
    <location>
        <begin position="755"/>
        <end position="765"/>
    </location>
</feature>
<evidence type="ECO:0000313" key="2">
    <source>
        <dbReference type="EMBL" id="CAB3372005.1"/>
    </source>
</evidence>
<feature type="region of interest" description="Disordered" evidence="1">
    <location>
        <begin position="289"/>
        <end position="312"/>
    </location>
</feature>
<feature type="region of interest" description="Disordered" evidence="1">
    <location>
        <begin position="1163"/>
        <end position="1217"/>
    </location>
</feature>
<evidence type="ECO:0000313" key="3">
    <source>
        <dbReference type="Proteomes" id="UP000494165"/>
    </source>
</evidence>
<feature type="region of interest" description="Disordered" evidence="1">
    <location>
        <begin position="142"/>
        <end position="185"/>
    </location>
</feature>
<feature type="compositionally biased region" description="Polar residues" evidence="1">
    <location>
        <begin position="528"/>
        <end position="540"/>
    </location>
</feature>
<feature type="region of interest" description="Disordered" evidence="1">
    <location>
        <begin position="523"/>
        <end position="581"/>
    </location>
</feature>
<feature type="region of interest" description="Disordered" evidence="1">
    <location>
        <begin position="987"/>
        <end position="1009"/>
    </location>
</feature>
<feature type="region of interest" description="Disordered" evidence="1">
    <location>
        <begin position="198"/>
        <end position="226"/>
    </location>
</feature>
<feature type="compositionally biased region" description="Polar residues" evidence="1">
    <location>
        <begin position="647"/>
        <end position="677"/>
    </location>
</feature>
<comment type="caution">
    <text evidence="2">The sequence shown here is derived from an EMBL/GenBank/DDBJ whole genome shotgun (WGS) entry which is preliminary data.</text>
</comment>
<keyword evidence="3" id="KW-1185">Reference proteome</keyword>
<reference evidence="2 3" key="1">
    <citation type="submission" date="2020-04" db="EMBL/GenBank/DDBJ databases">
        <authorList>
            <person name="Alioto T."/>
            <person name="Alioto T."/>
            <person name="Gomez Garrido J."/>
        </authorList>
    </citation>
    <scope>NUCLEOTIDE SEQUENCE [LARGE SCALE GENOMIC DNA]</scope>
</reference>
<feature type="compositionally biased region" description="Polar residues" evidence="1">
    <location>
        <begin position="157"/>
        <end position="171"/>
    </location>
</feature>
<sequence>MAAAAGPGADWPSPGAAECVICSLHTKPPAADLRRTGRRADPPPSCFFFDSHPEDVVLVGGSSFPTDPLVSLPGDLFELQLPSPSPLIEAACDAGHVPLSTNINNNNTSNCNNNVFTSAEQQQQDLTASVFEFAAAFSPDASSAFTSSDAGPDAHLQQPSMFDEQQPSTMHQQEHETSFPLQDAAADSSSLMTITAFEPAPTDTPPSRFPADASSALSERLDDWEDGEIREDAALASTDPSDWSLHQSSDDDDLHLHHHHHAAIDTSGLLKLNYVRRSLASPQQTIAQPLSVNVPPPPPVAENRHTPTSPVGPEDLRDLLDDYDDLVHDGLSPVAQMLQHASQGGRQIAGLIGSPQPLQPKIVIEVTEADEDEQVPSGPNDAVALKIIEQITSHVVSQLGSASPGPLRAENGRPCPPKKAEQTTRRPRNSSSSKENEEEEDAAEDSRAVKNLANRSVVSRAKEEKAISVKQPDLLSRLPTNLEIANAINFDEIEAAVKEGLQAELNQSFDMSSMDMRIKTKAARKSFQEQSAAPTASVKTSKPALVKPPPKRAQESRFITAETRKKGDAAQEMATQPQTTRNLKTIDMFADKANLSKMKHAALQKEPLVLEENPINLEVEFSKQKSSPVEKERAPSESVLNCKDKPSTNIRNETSNPGETSDPSQSCVQPQTQQTVEKANKTKGKPRKRRSSYVKPRKGQISKKSRSGFETSEPDNETWEINMHPEISKVSPLDIEGQRSVKRKANSISGPNPASISSSRRSSICSGYSAHPMSGLSQLNIEESFTGYEPKDQHDCVVVEKPPNLKMKLRRTCKSEEIESPMETEVTTLNETGRLLRRSRRLSMVYRESCEHSEQNHSSVVPSFSPSADQSNGMEGLPESNTISIETFSEEIIQDTPKDNQQTCFDDLENIKNFLDVPTNTNSSEPADETEESILGLPSVLFEIGNGMQAQQVNLQLGVLETEIMTTSTECIQSTDSPSENCELILPDQPAEPAAPGNESKTELPNEKGPCGFSNAYIVDKLSGYTYIMKGAIPGPKSIVLIAPTGTLEDVAINIRKSYKTDVKEIPLNFNSSARELLKNFEPTPMDDEPLEQNNGDQANFMLEAMEEVNIPEEIRSNLDTSAEEKVSSNDAGDMEVVDPNMEQKQLEISDAACVERIDDKATDDGGKLAQDKPTLPVDDIKNHTNKENIATETERDVKTDQEKREPAARKSVAKRSEAMVSKGTMLLKRKMIERNRRSQENKHFYKRLKQSKNVCRLNKTKTSAGEELHMQAALEKESFVAAVHELPDSVPERQTTSCQEHSEPVAVENEQVAPNFETKSSKLDTWMEEAIRMGLYQLDQRRVDALYPLKEDMDEEDFDLSDANGGLLVNKKRSPEEETVNVHQKYICVLERSLHKTKMQLIALKKANLKHLQASDTMLSHYRSAIDFLMAKVLSEKPVLPTGTAAIDAIVEASKQRLGNKMH</sequence>
<feature type="region of interest" description="Disordered" evidence="1">
    <location>
        <begin position="397"/>
        <end position="466"/>
    </location>
</feature>
<feature type="region of interest" description="Disordered" evidence="1">
    <location>
        <begin position="621"/>
        <end position="765"/>
    </location>
</feature>
<accession>A0A8S1CNL0</accession>
<evidence type="ECO:0000256" key="1">
    <source>
        <dbReference type="SAM" id="MobiDB-lite"/>
    </source>
</evidence>
<dbReference type="EMBL" id="CADEPI010000067">
    <property type="protein sequence ID" value="CAB3372005.1"/>
    <property type="molecule type" value="Genomic_DNA"/>
</dbReference>
<proteinExistence type="predicted"/>
<gene>
    <name evidence="2" type="ORF">CLODIP_2_CD07700</name>
</gene>
<feature type="compositionally biased region" description="Basic residues" evidence="1">
    <location>
        <begin position="681"/>
        <end position="706"/>
    </location>
</feature>
<feature type="compositionally biased region" description="Basic and acidic residues" evidence="1">
    <location>
        <begin position="621"/>
        <end position="635"/>
    </location>
</feature>